<dbReference type="RefSeq" id="WP_264603612.1">
    <property type="nucleotide sequence ID" value="NZ_JAOQNS010000017.1"/>
</dbReference>
<sequence>MDTKTRPHKRSRAFRIALIVVAILVAIPLLALAALQTGTGRSGVAGLAQDIASSDTFSLKLGDIEGSVPFDMRVSSVAIGDAEGIWLQLEDVALDWQFLPLLAGHVAVDDVSAKEISLLRLPVSSGEEEDTGEEGGGLPGITVTVDKLNVDKLVLSEAIPGGPATFRIGGRFAAKNLTEGLTGALTAQRLDDPGGALKADFDYGFAGSTVALDAVLTDPAGGYVASLFQRPDLPALDLSMRLSGTLDDIAGDLLLAAGGKRAFGGTARVVSSGDAQRITTKLDGNLAGLVPAGWDDLLGGAATIDLDATVGTGEAEDISLTVSRGTVRLPALTASLSGRLGVTGASDDLRLNARLGKDDGTALELPVGAEPIRLHALQIDSRIRPAGSGLAWHVHTEGSGVATGDIALGDAVVRLEGTAETPHILSARRVPATLNGLVEGLSLGDPDLDAVVGGKIALSAKAVVDAAERRADISESAVRTSELVLGYQGEVTDQALDGRVALSVPDLSRFAEETGRPLAGRLQLAADTAASYSGAPVSLKFDGEIDNLATGEAIVDGLLGQATRLSGALSRDDDGNLAIDTVSVKSAGLDLDATGTVTPETADLGLTVAIKDLAAIDPAMAGRLDADATLKGALTAPELSLAGTGSNVRLQGKEFTDPRLKVDAVLSPDAPNGTLSLTARLDSLPVEAHAEVATDESGVKRIDGLKLIAGHNRAEGALTVSPDNVPDGSIAIDAPDLSELSPLVLQQIGGAITGKIDFLGKQTPPRIDVALDARNVAAPGARLKTGRIDATVTDPFGKLQAEGSADLANLSAGDTVISSVKATARNDGTATDIDVTAKLPDAEVATKARLTPTDDGLAIEVATLDGRYTSIKTKLVDPAKIRLAGDTVRIDRTVLAVGSGRIALSGSVADRLDLDIKVDDFPLALANAFAPGTGAAGTLTASAKVTGPASDPRADWKVSARGATANALRAQGLPALTADASGQFAKGAVRLDATVGGISNMSLKARGTVPAAPTGRLDIAVNGTVPFSVATRTLADSGLAASGAASVDLTVTGPLGSPAINGTVTTSGARVTHIESGTTIEDLAARLRLSGKELVIESVKGRLAKGGALTASGTIGVFDPALPGDIRVKLDDGHYVDGNLVSAKVAGDLKISGNFARGPTVSGKVTIDRADINIPEQVPGGIAALDIVHKNAPPAVTRQVREVLPRKDDKGDSDARLDLEISAPARIFVRGRGLDAELGGSLKLRGPVDGPFVEGGFSMRRGRLNILSRRVAFERGIVRFGGDFNPLLDFYATTKASDVTIMISINGSASAPDFTFRSSPELPQDEVISRFLFDRGVDKLSAFQIAQLAASIATLTGAGGGPGVLDQVRRGLGVDRLEATTDEKGKAELTAGKYIADDVFVGVKQGTGKSSTKVTIDLDITENLKTRGEVGNDGESKAGIFFEKDY</sequence>
<keyword evidence="2" id="KW-0812">Transmembrane</keyword>
<keyword evidence="7" id="KW-1185">Reference proteome</keyword>
<feature type="domain" description="Translocation and assembly module TamB C-terminal" evidence="5">
    <location>
        <begin position="1098"/>
        <end position="1446"/>
    </location>
</feature>
<evidence type="ECO:0000313" key="6">
    <source>
        <dbReference type="EMBL" id="MCW2310037.1"/>
    </source>
</evidence>
<dbReference type="Proteomes" id="UP001209755">
    <property type="component" value="Unassembled WGS sequence"/>
</dbReference>
<dbReference type="PANTHER" id="PTHR36985:SF1">
    <property type="entry name" value="TRANSLOCATION AND ASSEMBLY MODULE SUBUNIT TAMB"/>
    <property type="match status" value="1"/>
</dbReference>
<comment type="subcellular location">
    <subcellularLocation>
        <location evidence="1">Membrane</location>
        <topology evidence="1">Single-pass membrane protein</topology>
    </subcellularLocation>
</comment>
<evidence type="ECO:0000256" key="4">
    <source>
        <dbReference type="ARBA" id="ARBA00023136"/>
    </source>
</evidence>
<protein>
    <submittedName>
        <fullName evidence="6">Translocation and assembly module TamB</fullName>
    </submittedName>
</protein>
<keyword evidence="3" id="KW-1133">Transmembrane helix</keyword>
<dbReference type="Pfam" id="PF04357">
    <property type="entry name" value="TamB"/>
    <property type="match status" value="1"/>
</dbReference>
<proteinExistence type="predicted"/>
<keyword evidence="4" id="KW-0472">Membrane</keyword>
<evidence type="ECO:0000256" key="3">
    <source>
        <dbReference type="ARBA" id="ARBA00022989"/>
    </source>
</evidence>
<dbReference type="InterPro" id="IPR007452">
    <property type="entry name" value="TamB_C"/>
</dbReference>
<comment type="caution">
    <text evidence="6">The sequence shown here is derived from an EMBL/GenBank/DDBJ whole genome shotgun (WGS) entry which is preliminary data.</text>
</comment>
<dbReference type="EMBL" id="JAOQNS010000017">
    <property type="protein sequence ID" value="MCW2310037.1"/>
    <property type="molecule type" value="Genomic_DNA"/>
</dbReference>
<accession>A0ABT3HI25</accession>
<reference evidence="7" key="1">
    <citation type="submission" date="2023-07" db="EMBL/GenBank/DDBJ databases">
        <title>Genome sequencing of Purple Non-Sulfur Bacteria from various extreme environments.</title>
        <authorList>
            <person name="Mayer M."/>
        </authorList>
    </citation>
    <scope>NUCLEOTIDE SEQUENCE [LARGE SCALE GENOMIC DNA]</scope>
    <source>
        <strain evidence="7">DSM 17935</strain>
    </source>
</reference>
<evidence type="ECO:0000313" key="7">
    <source>
        <dbReference type="Proteomes" id="UP001209755"/>
    </source>
</evidence>
<evidence type="ECO:0000259" key="5">
    <source>
        <dbReference type="Pfam" id="PF04357"/>
    </source>
</evidence>
<dbReference type="PANTHER" id="PTHR36985">
    <property type="entry name" value="TRANSLOCATION AND ASSEMBLY MODULE SUBUNIT TAMB"/>
    <property type="match status" value="1"/>
</dbReference>
<gene>
    <name evidence="6" type="ORF">M2319_004402</name>
</gene>
<evidence type="ECO:0000256" key="2">
    <source>
        <dbReference type="ARBA" id="ARBA00022692"/>
    </source>
</evidence>
<organism evidence="6 7">
    <name type="scientific">Rhodobium gokarnense</name>
    <dbReference type="NCBI Taxonomy" id="364296"/>
    <lineage>
        <taxon>Bacteria</taxon>
        <taxon>Pseudomonadati</taxon>
        <taxon>Pseudomonadota</taxon>
        <taxon>Alphaproteobacteria</taxon>
        <taxon>Hyphomicrobiales</taxon>
        <taxon>Rhodobiaceae</taxon>
        <taxon>Rhodobium</taxon>
    </lineage>
</organism>
<evidence type="ECO:0000256" key="1">
    <source>
        <dbReference type="ARBA" id="ARBA00004167"/>
    </source>
</evidence>
<name>A0ABT3HI25_9HYPH</name>